<dbReference type="FunFam" id="3.40.50.300:FF:000011">
    <property type="entry name" value="Putative ABC transporter ATP-binding component"/>
    <property type="match status" value="1"/>
</dbReference>
<keyword evidence="3 9" id="KW-0067">ATP-binding</keyword>
<dbReference type="Pfam" id="PF12848">
    <property type="entry name" value="ABC_tran_Xtn"/>
    <property type="match status" value="1"/>
</dbReference>
<dbReference type="SMART" id="SM00382">
    <property type="entry name" value="AAA"/>
    <property type="match status" value="1"/>
</dbReference>
<protein>
    <recommendedName>
        <fullName evidence="5">Probable ATP-binding protein YbiT</fullName>
    </recommendedName>
</protein>
<dbReference type="EMBL" id="CP134878">
    <property type="protein sequence ID" value="WNM18896.1"/>
    <property type="molecule type" value="Genomic_DNA"/>
</dbReference>
<keyword evidence="1" id="KW-0677">Repeat</keyword>
<keyword evidence="6" id="KW-0175">Coiled coil</keyword>
<accession>A0AA96F044</accession>
<dbReference type="PANTHER" id="PTHR42855:SF2">
    <property type="entry name" value="DRUG RESISTANCE ABC TRANSPORTER,ATP-BINDING PROTEIN"/>
    <property type="match status" value="1"/>
</dbReference>
<evidence type="ECO:0000313" key="8">
    <source>
        <dbReference type="EMBL" id="WNM18896.1"/>
    </source>
</evidence>
<evidence type="ECO:0000256" key="1">
    <source>
        <dbReference type="ARBA" id="ARBA00022737"/>
    </source>
</evidence>
<dbReference type="InterPro" id="IPR003439">
    <property type="entry name" value="ABC_transporter-like_ATP-bd"/>
</dbReference>
<organism evidence="9 10">
    <name type="scientific">Flavobacterium capsici</name>
    <dbReference type="NCBI Taxonomy" id="3075618"/>
    <lineage>
        <taxon>Bacteria</taxon>
        <taxon>Pseudomonadati</taxon>
        <taxon>Bacteroidota</taxon>
        <taxon>Flavobacteriia</taxon>
        <taxon>Flavobacteriales</taxon>
        <taxon>Flavobacteriaceae</taxon>
        <taxon>Flavobacterium</taxon>
    </lineage>
</organism>
<dbReference type="PANTHER" id="PTHR42855">
    <property type="entry name" value="ABC TRANSPORTER ATP-BINDING SUBUNIT"/>
    <property type="match status" value="1"/>
</dbReference>
<evidence type="ECO:0000256" key="5">
    <source>
        <dbReference type="ARBA" id="ARBA00074044"/>
    </source>
</evidence>
<keyword evidence="10" id="KW-1185">Reference proteome</keyword>
<evidence type="ECO:0000256" key="3">
    <source>
        <dbReference type="ARBA" id="ARBA00022840"/>
    </source>
</evidence>
<dbReference type="Pfam" id="PF00005">
    <property type="entry name" value="ABC_tran"/>
    <property type="match status" value="2"/>
</dbReference>
<dbReference type="KEGG" id="fcj:RN605_06190"/>
<evidence type="ECO:0000313" key="9">
    <source>
        <dbReference type="EMBL" id="WNM22946.1"/>
    </source>
</evidence>
<dbReference type="FunFam" id="3.40.50.300:FF:000070">
    <property type="entry name" value="Putative ABC transporter ATP-binding component"/>
    <property type="match status" value="1"/>
</dbReference>
<accession>A0AA96F6U0</accession>
<dbReference type="InterPro" id="IPR003593">
    <property type="entry name" value="AAA+_ATPase"/>
</dbReference>
<reference evidence="9 10" key="1">
    <citation type="submission" date="2023-09" db="EMBL/GenBank/DDBJ databases">
        <title>Flavobacterium sp. a novel bacteria isolate from Pepper rhizosphere.</title>
        <authorList>
            <person name="Peng Y."/>
            <person name="Lee J."/>
        </authorList>
    </citation>
    <scope>NUCLEOTIDE SEQUENCE [LARGE SCALE GENOMIC DNA]</scope>
    <source>
        <strain evidence="8">PMR2A8</strain>
        <strain evidence="9 10">PMTSA4</strain>
    </source>
</reference>
<dbReference type="Gene3D" id="3.40.50.300">
    <property type="entry name" value="P-loop containing nucleotide triphosphate hydrolases"/>
    <property type="match status" value="2"/>
</dbReference>
<dbReference type="RefSeq" id="WP_313323167.1">
    <property type="nucleotide sequence ID" value="NZ_CP134878.1"/>
</dbReference>
<dbReference type="PROSITE" id="PS50893">
    <property type="entry name" value="ABC_TRANSPORTER_2"/>
    <property type="match status" value="2"/>
</dbReference>
<dbReference type="InterPro" id="IPR027417">
    <property type="entry name" value="P-loop_NTPase"/>
</dbReference>
<evidence type="ECO:0000259" key="7">
    <source>
        <dbReference type="PROSITE" id="PS50893"/>
    </source>
</evidence>
<dbReference type="AlphaFoldDB" id="A0AA96F6U0"/>
<keyword evidence="2" id="KW-0547">Nucleotide-binding</keyword>
<sequence length="539" mass="61158">MLTVSNLSVQFGKRILFDEVNTTFTQGNCYGVIGANGAGKSTFLKILAGDIDPTSGRVILEPGKRMSVLNQNHNMFDEHTVLETVMMGNKVLFAVKAEMDALYADYDDKNADRIGELQVQFEEMNGWNAESDAGAMLSNLGIQPDMHYTLMSELEGKMKVRVLLAQALFGNPDVLVMDEPTNDLDFETISWLENFLANYENTVIVVSHDRHFLDAVCTHISDIDFGKINHYSGNYTFWYESSQLAARQKAQQNKKAEEKKAELEEFIRRFSANVAKSKQATSRKKMIEKLNLDEIKPSSRRYPAIIFDTEREAGDQILNVQNLSASVDGEVLFKNVDLNMAKGDKIVVFSKDSRATTAFYEILNNNLKADSGTFDWGITTTQSYLPNDNSEFFTDGSLNLVDWLRQWAKTEEERDEVYVRGFLGKMIFSGEEALKKCTVLSGGEKVRCMLSRMMMIRANVLMLDEPTNHLDLESITAFNNSLKNFKGSVLFTTHDHEFAQTVANRVLEVTPNGVIDRYMTFDEYLEDDKIKELRKKMYS</sequence>
<dbReference type="InterPro" id="IPR051309">
    <property type="entry name" value="ABCF_ATPase"/>
</dbReference>
<dbReference type="EMBL" id="CP134890">
    <property type="protein sequence ID" value="WNM22946.1"/>
    <property type="molecule type" value="Genomic_DNA"/>
</dbReference>
<name>A0AA96F6U0_9FLAO</name>
<comment type="similarity">
    <text evidence="4">Belongs to the ABC transporter superfamily. ABCF family. YbiT subfamily.</text>
</comment>
<dbReference type="CDD" id="cd03221">
    <property type="entry name" value="ABCF_EF-3"/>
    <property type="match status" value="2"/>
</dbReference>
<dbReference type="Proteomes" id="UP001304515">
    <property type="component" value="Chromosome"/>
</dbReference>
<feature type="coiled-coil region" evidence="6">
    <location>
        <begin position="239"/>
        <end position="273"/>
    </location>
</feature>
<evidence type="ECO:0000256" key="6">
    <source>
        <dbReference type="SAM" id="Coils"/>
    </source>
</evidence>
<feature type="domain" description="ABC transporter" evidence="7">
    <location>
        <begin position="2"/>
        <end position="250"/>
    </location>
</feature>
<gene>
    <name evidence="9" type="ORF">RN605_06190</name>
    <name evidence="8" type="ORF">RN608_12890</name>
</gene>
<dbReference type="GO" id="GO:0016887">
    <property type="term" value="F:ATP hydrolysis activity"/>
    <property type="evidence" value="ECO:0007669"/>
    <property type="project" value="InterPro"/>
</dbReference>
<dbReference type="InterPro" id="IPR032781">
    <property type="entry name" value="ABC_tran_Xtn"/>
</dbReference>
<dbReference type="GO" id="GO:0005524">
    <property type="term" value="F:ATP binding"/>
    <property type="evidence" value="ECO:0007669"/>
    <property type="project" value="UniProtKB-KW"/>
</dbReference>
<feature type="domain" description="ABC transporter" evidence="7">
    <location>
        <begin position="318"/>
        <end position="537"/>
    </location>
</feature>
<evidence type="ECO:0000313" key="10">
    <source>
        <dbReference type="Proteomes" id="UP001304515"/>
    </source>
</evidence>
<dbReference type="SUPFAM" id="SSF52540">
    <property type="entry name" value="P-loop containing nucleoside triphosphate hydrolases"/>
    <property type="match status" value="2"/>
</dbReference>
<evidence type="ECO:0000256" key="4">
    <source>
        <dbReference type="ARBA" id="ARBA00061551"/>
    </source>
</evidence>
<proteinExistence type="inferred from homology"/>
<evidence type="ECO:0000256" key="2">
    <source>
        <dbReference type="ARBA" id="ARBA00022741"/>
    </source>
</evidence>